<sequence length="88" mass="9800">MHRDAFLALLPAEGFHEVVTVTREPNGSLDAHTHPFEAKALIVEGELTIRIGDDARLYRVGDIFHLPANVEHTEQYGPHGVSYLVGRK</sequence>
<keyword evidence="3" id="KW-1185">Reference proteome</keyword>
<dbReference type="InterPro" id="IPR013096">
    <property type="entry name" value="Cupin_2"/>
</dbReference>
<evidence type="ECO:0000259" key="1">
    <source>
        <dbReference type="Pfam" id="PF07883"/>
    </source>
</evidence>
<proteinExistence type="predicted"/>
<dbReference type="OrthoDB" id="8756764at2"/>
<gene>
    <name evidence="2" type="ORF">AWB72_00045</name>
</gene>
<protein>
    <submittedName>
        <fullName evidence="2">Cupin domain protein</fullName>
    </submittedName>
</protein>
<evidence type="ECO:0000313" key="2">
    <source>
        <dbReference type="EMBL" id="SAL09000.1"/>
    </source>
</evidence>
<name>A0A658QQ05_9BURK</name>
<dbReference type="RefSeq" id="WP_040051265.1">
    <property type="nucleotide sequence ID" value="NZ_FCNV02000001.1"/>
</dbReference>
<organism evidence="2 3">
    <name type="scientific">Caballeronia concitans</name>
    <dbReference type="NCBI Taxonomy" id="1777133"/>
    <lineage>
        <taxon>Bacteria</taxon>
        <taxon>Pseudomonadati</taxon>
        <taxon>Pseudomonadota</taxon>
        <taxon>Betaproteobacteria</taxon>
        <taxon>Burkholderiales</taxon>
        <taxon>Burkholderiaceae</taxon>
        <taxon>Caballeronia</taxon>
    </lineage>
</organism>
<dbReference type="InterPro" id="IPR014710">
    <property type="entry name" value="RmlC-like_jellyroll"/>
</dbReference>
<dbReference type="EMBL" id="FCNV02000001">
    <property type="protein sequence ID" value="SAL09000.1"/>
    <property type="molecule type" value="Genomic_DNA"/>
</dbReference>
<comment type="caution">
    <text evidence="2">The sequence shown here is derived from an EMBL/GenBank/DDBJ whole genome shotgun (WGS) entry which is preliminary data.</text>
</comment>
<dbReference type="InterPro" id="IPR011051">
    <property type="entry name" value="RmlC_Cupin_sf"/>
</dbReference>
<dbReference type="SUPFAM" id="SSF51182">
    <property type="entry name" value="RmlC-like cupins"/>
    <property type="match status" value="1"/>
</dbReference>
<reference evidence="2 3" key="1">
    <citation type="submission" date="2016-01" db="EMBL/GenBank/DDBJ databases">
        <authorList>
            <person name="Peeters C."/>
        </authorList>
    </citation>
    <scope>NUCLEOTIDE SEQUENCE [LARGE SCALE GENOMIC DNA]</scope>
    <source>
        <strain evidence="2">LMG 29315</strain>
    </source>
</reference>
<dbReference type="Gene3D" id="2.60.120.10">
    <property type="entry name" value="Jelly Rolls"/>
    <property type="match status" value="1"/>
</dbReference>
<dbReference type="Pfam" id="PF07883">
    <property type="entry name" value="Cupin_2"/>
    <property type="match status" value="1"/>
</dbReference>
<dbReference type="Proteomes" id="UP000198263">
    <property type="component" value="Unassembled WGS sequence"/>
</dbReference>
<accession>A0A658QQ05</accession>
<evidence type="ECO:0000313" key="3">
    <source>
        <dbReference type="Proteomes" id="UP000198263"/>
    </source>
</evidence>
<dbReference type="AlphaFoldDB" id="A0A658QQ05"/>
<feature type="domain" description="Cupin type-2" evidence="1">
    <location>
        <begin position="21"/>
        <end position="73"/>
    </location>
</feature>